<organism evidence="2 3">
    <name type="scientific">Anabarilius grahami</name>
    <name type="common">Kanglang fish</name>
    <name type="synonym">Barilius grahami</name>
    <dbReference type="NCBI Taxonomy" id="495550"/>
    <lineage>
        <taxon>Eukaryota</taxon>
        <taxon>Metazoa</taxon>
        <taxon>Chordata</taxon>
        <taxon>Craniata</taxon>
        <taxon>Vertebrata</taxon>
        <taxon>Euteleostomi</taxon>
        <taxon>Actinopterygii</taxon>
        <taxon>Neopterygii</taxon>
        <taxon>Teleostei</taxon>
        <taxon>Ostariophysi</taxon>
        <taxon>Cypriniformes</taxon>
        <taxon>Xenocyprididae</taxon>
        <taxon>Xenocypridinae</taxon>
        <taxon>Xenocypridinae incertae sedis</taxon>
        <taxon>Anabarilius</taxon>
    </lineage>
</organism>
<evidence type="ECO:0000256" key="1">
    <source>
        <dbReference type="SAM" id="MobiDB-lite"/>
    </source>
</evidence>
<protein>
    <submittedName>
        <fullName evidence="2">Uncharacterized protein</fullName>
    </submittedName>
</protein>
<reference evidence="2 3" key="1">
    <citation type="submission" date="2018-10" db="EMBL/GenBank/DDBJ databases">
        <title>Genome assembly for a Yunnan-Guizhou Plateau 3E fish, Anabarilius grahami (Regan), and its evolutionary and genetic applications.</title>
        <authorList>
            <person name="Jiang W."/>
        </authorList>
    </citation>
    <scope>NUCLEOTIDE SEQUENCE [LARGE SCALE GENOMIC DNA]</scope>
    <source>
        <strain evidence="2">AG-KIZ</strain>
        <tissue evidence="2">Muscle</tissue>
    </source>
</reference>
<evidence type="ECO:0000313" key="2">
    <source>
        <dbReference type="EMBL" id="ROL52665.1"/>
    </source>
</evidence>
<proteinExistence type="predicted"/>
<feature type="region of interest" description="Disordered" evidence="1">
    <location>
        <begin position="64"/>
        <end position="107"/>
    </location>
</feature>
<name>A0A3N0Z2B1_ANAGA</name>
<dbReference type="EMBL" id="RJVU01015140">
    <property type="protein sequence ID" value="ROL52665.1"/>
    <property type="molecule type" value="Genomic_DNA"/>
</dbReference>
<gene>
    <name evidence="2" type="ORF">DPX16_7401</name>
</gene>
<accession>A0A3N0Z2B1</accession>
<dbReference type="AlphaFoldDB" id="A0A3N0Z2B1"/>
<keyword evidence="3" id="KW-1185">Reference proteome</keyword>
<dbReference type="Proteomes" id="UP000281406">
    <property type="component" value="Unassembled WGS sequence"/>
</dbReference>
<sequence>MLRGRPLRFMRKTTVTEHNKVFARANAPIAAARTNPARQQKENIAQITLTLALALGSVWSLQAKAEPSETRSQIDDTTSTGNRKKRERKRESWVNSRRALQTSAHSW</sequence>
<comment type="caution">
    <text evidence="2">The sequence shown here is derived from an EMBL/GenBank/DDBJ whole genome shotgun (WGS) entry which is preliminary data.</text>
</comment>
<feature type="compositionally biased region" description="Polar residues" evidence="1">
    <location>
        <begin position="93"/>
        <end position="107"/>
    </location>
</feature>
<evidence type="ECO:0000313" key="3">
    <source>
        <dbReference type="Proteomes" id="UP000281406"/>
    </source>
</evidence>